<proteinExistence type="predicted"/>
<protein>
    <recommendedName>
        <fullName evidence="4">DUF1748-domain-containing protein</fullName>
    </recommendedName>
</protein>
<dbReference type="EMBL" id="AEOI02000005">
    <property type="protein sequence ID" value="ESX01177.1"/>
    <property type="molecule type" value="Genomic_DNA"/>
</dbReference>
<gene>
    <name evidence="2" type="ORF">HPODL_05161</name>
</gene>
<evidence type="ECO:0000313" key="2">
    <source>
        <dbReference type="EMBL" id="ESX01177.1"/>
    </source>
</evidence>
<dbReference type="GO" id="GO:0000266">
    <property type="term" value="P:mitochondrial fission"/>
    <property type="evidence" value="ECO:0007669"/>
    <property type="project" value="EnsemblFungi"/>
</dbReference>
<dbReference type="RefSeq" id="XP_013936011.1">
    <property type="nucleotide sequence ID" value="XM_014080536.1"/>
</dbReference>
<dbReference type="OMA" id="NKEVGKW"/>
<dbReference type="HOGENOM" id="CLU_151392_1_1_1"/>
<evidence type="ECO:0000313" key="3">
    <source>
        <dbReference type="Proteomes" id="UP000008673"/>
    </source>
</evidence>
<feature type="signal peptide" evidence="1">
    <location>
        <begin position="1"/>
        <end position="29"/>
    </location>
</feature>
<dbReference type="InterPro" id="IPR013726">
    <property type="entry name" value="Mitofissin"/>
</dbReference>
<evidence type="ECO:0000256" key="1">
    <source>
        <dbReference type="SAM" id="SignalP"/>
    </source>
</evidence>
<accession>W1QGH4</accession>
<dbReference type="Proteomes" id="UP000008673">
    <property type="component" value="Unassembled WGS sequence"/>
</dbReference>
<dbReference type="GO" id="GO:0008289">
    <property type="term" value="F:lipid binding"/>
    <property type="evidence" value="ECO:0007669"/>
    <property type="project" value="EnsemblFungi"/>
</dbReference>
<dbReference type="PANTHER" id="PTHR28075:SF1">
    <property type="entry name" value="DUF1748-DOMAIN-CONTAINING PROTEIN"/>
    <property type="match status" value="1"/>
</dbReference>
<dbReference type="GeneID" id="25774584"/>
<keyword evidence="1" id="KW-0732">Signal</keyword>
<name>W1QGH4_OGAPD</name>
<reference evidence="2 3" key="1">
    <citation type="journal article" date="2013" name="BMC Genomics">
        <title>Genome sequence and analysis of methylotrophic yeast Hansenula polymorpha DL1.</title>
        <authorList>
            <person name="Ravin N.V."/>
            <person name="Eldarov M.A."/>
            <person name="Kadnikov V.V."/>
            <person name="Beletsky A.V."/>
            <person name="Schneider J."/>
            <person name="Mardanova E.S."/>
            <person name="Smekalova E.M."/>
            <person name="Zvereva M.I."/>
            <person name="Dontsova O.A."/>
            <person name="Mardanov A.V."/>
            <person name="Skryabin K.G."/>
        </authorList>
    </citation>
    <scope>NUCLEOTIDE SEQUENCE [LARGE SCALE GENOMIC DNA]</scope>
    <source>
        <strain evidence="3">ATCC 26012 / BCRC 20466 / JCM 22074 / NRRL Y-7560 / DL-1</strain>
    </source>
</reference>
<dbReference type="GO" id="GO:0005758">
    <property type="term" value="C:mitochondrial intermembrane space"/>
    <property type="evidence" value="ECO:0007669"/>
    <property type="project" value="EnsemblFungi"/>
</dbReference>
<dbReference type="KEGG" id="opa:HPODL_05161"/>
<organism evidence="2 3">
    <name type="scientific">Ogataea parapolymorpha (strain ATCC 26012 / BCRC 20466 / JCM 22074 / NRRL Y-7560 / DL-1)</name>
    <name type="common">Yeast</name>
    <name type="synonym">Hansenula polymorpha</name>
    <dbReference type="NCBI Taxonomy" id="871575"/>
    <lineage>
        <taxon>Eukaryota</taxon>
        <taxon>Fungi</taxon>
        <taxon>Dikarya</taxon>
        <taxon>Ascomycota</taxon>
        <taxon>Saccharomycotina</taxon>
        <taxon>Pichiomycetes</taxon>
        <taxon>Pichiales</taxon>
        <taxon>Pichiaceae</taxon>
        <taxon>Ogataea</taxon>
    </lineage>
</organism>
<dbReference type="Pfam" id="PF08520">
    <property type="entry name" value="Mitofissin"/>
    <property type="match status" value="1"/>
</dbReference>
<dbReference type="AlphaFoldDB" id="W1QGH4"/>
<sequence>MAFFSKAIHISVDLALLAGFLAGIKKNTGIEPNVKLLNQPELEKYAYKYLELGDYLYNQSAEFMSSSYFFRRK</sequence>
<dbReference type="GO" id="GO:0000423">
    <property type="term" value="P:mitophagy"/>
    <property type="evidence" value="ECO:0007669"/>
    <property type="project" value="EnsemblFungi"/>
</dbReference>
<dbReference type="OrthoDB" id="16824at2759"/>
<dbReference type="PANTHER" id="PTHR28075">
    <property type="entry name" value="CHROMOSOME 16, WHOLE GENOME SHOTGUN SEQUENCE"/>
    <property type="match status" value="1"/>
</dbReference>
<feature type="chain" id="PRO_5004809114" description="DUF1748-domain-containing protein" evidence="1">
    <location>
        <begin position="30"/>
        <end position="73"/>
    </location>
</feature>
<evidence type="ECO:0008006" key="4">
    <source>
        <dbReference type="Google" id="ProtNLM"/>
    </source>
</evidence>
<dbReference type="STRING" id="871575.W1QGH4"/>
<dbReference type="eggNOG" id="ENOG502S6Z8">
    <property type="taxonomic scope" value="Eukaryota"/>
</dbReference>
<comment type="caution">
    <text evidence="2">The sequence shown here is derived from an EMBL/GenBank/DDBJ whole genome shotgun (WGS) entry which is preliminary data.</text>
</comment>
<keyword evidence="3" id="KW-1185">Reference proteome</keyword>